<evidence type="ECO:0000256" key="1">
    <source>
        <dbReference type="SAM" id="Phobius"/>
    </source>
</evidence>
<accession>A0A9Q2CZM8</accession>
<feature type="transmembrane region" description="Helical" evidence="1">
    <location>
        <begin position="6"/>
        <end position="23"/>
    </location>
</feature>
<evidence type="ECO:0000313" key="3">
    <source>
        <dbReference type="Proteomes" id="UP000579136"/>
    </source>
</evidence>
<feature type="transmembrane region" description="Helical" evidence="1">
    <location>
        <begin position="52"/>
        <end position="69"/>
    </location>
</feature>
<comment type="caution">
    <text evidence="2">The sequence shown here is derived from an EMBL/GenBank/DDBJ whole genome shotgun (WGS) entry which is preliminary data.</text>
</comment>
<sequence>MLKFLFTFLCVFIIYYLFLKIYIKTSNSLKENKNIKNNYIVKNILLSSKQNIDFFDLVVVFIITYFTYYR</sequence>
<protein>
    <submittedName>
        <fullName evidence="2">Uncharacterized protein</fullName>
    </submittedName>
</protein>
<evidence type="ECO:0000313" key="2">
    <source>
        <dbReference type="EMBL" id="MBB5175877.1"/>
    </source>
</evidence>
<reference evidence="2 3" key="1">
    <citation type="submission" date="2020-08" db="EMBL/GenBank/DDBJ databases">
        <title>Genomic Encyclopedia of Type Strains, Phase IV (KMG-IV): sequencing the most valuable type-strain genomes for metagenomic binning, comparative biology and taxonomic classification.</title>
        <authorList>
            <person name="Goeker M."/>
        </authorList>
    </citation>
    <scope>NUCLEOTIDE SEQUENCE [LARGE SCALE GENOMIC DNA]</scope>
    <source>
        <strain evidence="2 3">DSM 19163</strain>
    </source>
</reference>
<keyword evidence="1" id="KW-0472">Membrane</keyword>
<proteinExistence type="predicted"/>
<dbReference type="EMBL" id="JACHHF010000003">
    <property type="protein sequence ID" value="MBB5175877.1"/>
    <property type="molecule type" value="Genomic_DNA"/>
</dbReference>
<name>A0A9Q2CZM8_9STAP</name>
<keyword evidence="1" id="KW-0812">Transmembrane</keyword>
<keyword evidence="3" id="KW-1185">Reference proteome</keyword>
<gene>
    <name evidence="2" type="ORF">HNQ45_000752</name>
</gene>
<dbReference type="Proteomes" id="UP000579136">
    <property type="component" value="Unassembled WGS sequence"/>
</dbReference>
<keyword evidence="1" id="KW-1133">Transmembrane helix</keyword>
<dbReference type="AlphaFoldDB" id="A0A9Q2CZM8"/>
<organism evidence="2 3">
    <name type="scientific">Nosocomiicoccus ampullae</name>
    <dbReference type="NCBI Taxonomy" id="489910"/>
    <lineage>
        <taxon>Bacteria</taxon>
        <taxon>Bacillati</taxon>
        <taxon>Bacillota</taxon>
        <taxon>Bacilli</taxon>
        <taxon>Bacillales</taxon>
        <taxon>Staphylococcaceae</taxon>
        <taxon>Nosocomiicoccus</taxon>
    </lineage>
</organism>